<dbReference type="AlphaFoldDB" id="A0A0C3BAH5"/>
<dbReference type="InterPro" id="IPR033923">
    <property type="entry name" value="PAK_BD"/>
</dbReference>
<keyword evidence="2" id="KW-0723">Serine/threonine-protein kinase</keyword>
<keyword evidence="3" id="KW-0808">Transferase</keyword>
<organism evidence="8 9">
    <name type="scientific">Piloderma croceum (strain F 1598)</name>
    <dbReference type="NCBI Taxonomy" id="765440"/>
    <lineage>
        <taxon>Eukaryota</taxon>
        <taxon>Fungi</taxon>
        <taxon>Dikarya</taxon>
        <taxon>Basidiomycota</taxon>
        <taxon>Agaricomycotina</taxon>
        <taxon>Agaricomycetes</taxon>
        <taxon>Agaricomycetidae</taxon>
        <taxon>Atheliales</taxon>
        <taxon>Atheliaceae</taxon>
        <taxon>Piloderma</taxon>
    </lineage>
</organism>
<dbReference type="SMART" id="SM00285">
    <property type="entry name" value="PBD"/>
    <property type="match status" value="1"/>
</dbReference>
<proteinExistence type="predicted"/>
<evidence type="ECO:0000256" key="5">
    <source>
        <dbReference type="ARBA" id="ARBA00022777"/>
    </source>
</evidence>
<reference evidence="8 9" key="1">
    <citation type="submission" date="2014-04" db="EMBL/GenBank/DDBJ databases">
        <authorList>
            <consortium name="DOE Joint Genome Institute"/>
            <person name="Kuo A."/>
            <person name="Tarkka M."/>
            <person name="Buscot F."/>
            <person name="Kohler A."/>
            <person name="Nagy L.G."/>
            <person name="Floudas D."/>
            <person name="Copeland A."/>
            <person name="Barry K.W."/>
            <person name="Cichocki N."/>
            <person name="Veneault-Fourrey C."/>
            <person name="LaButti K."/>
            <person name="Lindquist E.A."/>
            <person name="Lipzen A."/>
            <person name="Lundell T."/>
            <person name="Morin E."/>
            <person name="Murat C."/>
            <person name="Sun H."/>
            <person name="Tunlid A."/>
            <person name="Henrissat B."/>
            <person name="Grigoriev I.V."/>
            <person name="Hibbett D.S."/>
            <person name="Martin F."/>
            <person name="Nordberg H.P."/>
            <person name="Cantor M.N."/>
            <person name="Hua S.X."/>
        </authorList>
    </citation>
    <scope>NUCLEOTIDE SEQUENCE [LARGE SCALE GENOMIC DNA]</scope>
    <source>
        <strain evidence="8 9">F 1598</strain>
    </source>
</reference>
<dbReference type="EC" id="2.7.11.1" evidence="1"/>
<evidence type="ECO:0000256" key="1">
    <source>
        <dbReference type="ARBA" id="ARBA00012513"/>
    </source>
</evidence>
<dbReference type="GO" id="GO:0004674">
    <property type="term" value="F:protein serine/threonine kinase activity"/>
    <property type="evidence" value="ECO:0007669"/>
    <property type="project" value="UniProtKB-KW"/>
</dbReference>
<accession>A0A0C3BAH5</accession>
<dbReference type="HOGENOM" id="CLU_129373_1_0_1"/>
<dbReference type="Proteomes" id="UP000054166">
    <property type="component" value="Unassembled WGS sequence"/>
</dbReference>
<evidence type="ECO:0000313" key="8">
    <source>
        <dbReference type="EMBL" id="KIM83293.1"/>
    </source>
</evidence>
<gene>
    <name evidence="8" type="ORF">PILCRDRAFT_69655</name>
</gene>
<protein>
    <recommendedName>
        <fullName evidence="1">non-specific serine/threonine protein kinase</fullName>
        <ecNumber evidence="1">2.7.11.1</ecNumber>
    </recommendedName>
</protein>
<dbReference type="InParanoid" id="A0A0C3BAH5"/>
<evidence type="ECO:0000256" key="3">
    <source>
        <dbReference type="ARBA" id="ARBA00022679"/>
    </source>
</evidence>
<evidence type="ECO:0000256" key="2">
    <source>
        <dbReference type="ARBA" id="ARBA00022527"/>
    </source>
</evidence>
<dbReference type="GO" id="GO:0005524">
    <property type="term" value="F:ATP binding"/>
    <property type="evidence" value="ECO:0007669"/>
    <property type="project" value="UniProtKB-KW"/>
</dbReference>
<dbReference type="OrthoDB" id="248923at2759"/>
<dbReference type="InterPro" id="IPR036936">
    <property type="entry name" value="CRIB_dom_sf"/>
</dbReference>
<evidence type="ECO:0000259" key="7">
    <source>
        <dbReference type="SMART" id="SM00285"/>
    </source>
</evidence>
<reference evidence="9" key="2">
    <citation type="submission" date="2015-01" db="EMBL/GenBank/DDBJ databases">
        <title>Evolutionary Origins and Diversification of the Mycorrhizal Mutualists.</title>
        <authorList>
            <consortium name="DOE Joint Genome Institute"/>
            <consortium name="Mycorrhizal Genomics Consortium"/>
            <person name="Kohler A."/>
            <person name="Kuo A."/>
            <person name="Nagy L.G."/>
            <person name="Floudas D."/>
            <person name="Copeland A."/>
            <person name="Barry K.W."/>
            <person name="Cichocki N."/>
            <person name="Veneault-Fourrey C."/>
            <person name="LaButti K."/>
            <person name="Lindquist E.A."/>
            <person name="Lipzen A."/>
            <person name="Lundell T."/>
            <person name="Morin E."/>
            <person name="Murat C."/>
            <person name="Riley R."/>
            <person name="Ohm R."/>
            <person name="Sun H."/>
            <person name="Tunlid A."/>
            <person name="Henrissat B."/>
            <person name="Grigoriev I.V."/>
            <person name="Hibbett D.S."/>
            <person name="Martin F."/>
        </authorList>
    </citation>
    <scope>NUCLEOTIDE SEQUENCE [LARGE SCALE GENOMIC DNA]</scope>
    <source>
        <strain evidence="9">F 1598</strain>
    </source>
</reference>
<dbReference type="CDD" id="cd01093">
    <property type="entry name" value="CRIB_PAK_like"/>
    <property type="match status" value="1"/>
</dbReference>
<sequence length="90" mass="9973">SKRLDISTPYDPVSLTHVGFNSSLGEFTGLPNEWQQVLQESKISKQEQEKNSAAVIEIVKFYQEGPGKVWGDNMGTLDSAPEDSSNFLIL</sequence>
<feature type="domain" description="CRIB" evidence="7">
    <location>
        <begin position="6"/>
        <end position="41"/>
    </location>
</feature>
<keyword evidence="6" id="KW-0067">ATP-binding</keyword>
<keyword evidence="9" id="KW-1185">Reference proteome</keyword>
<evidence type="ECO:0000313" key="9">
    <source>
        <dbReference type="Proteomes" id="UP000054166"/>
    </source>
</evidence>
<dbReference type="InterPro" id="IPR000095">
    <property type="entry name" value="CRIB_dom"/>
</dbReference>
<dbReference type="Pfam" id="PF00786">
    <property type="entry name" value="PBD"/>
    <property type="match status" value="1"/>
</dbReference>
<dbReference type="Gene3D" id="3.90.810.10">
    <property type="entry name" value="CRIB domain"/>
    <property type="match status" value="1"/>
</dbReference>
<dbReference type="EMBL" id="KN832991">
    <property type="protein sequence ID" value="KIM83293.1"/>
    <property type="molecule type" value="Genomic_DNA"/>
</dbReference>
<name>A0A0C3BAH5_PILCF</name>
<keyword evidence="5" id="KW-0418">Kinase</keyword>
<dbReference type="STRING" id="765440.A0A0C3BAH5"/>
<evidence type="ECO:0000256" key="6">
    <source>
        <dbReference type="ARBA" id="ARBA00022840"/>
    </source>
</evidence>
<keyword evidence="4" id="KW-0547">Nucleotide-binding</keyword>
<feature type="non-terminal residue" evidence="8">
    <location>
        <position position="1"/>
    </location>
</feature>
<evidence type="ECO:0000256" key="4">
    <source>
        <dbReference type="ARBA" id="ARBA00022741"/>
    </source>
</evidence>